<evidence type="ECO:0008006" key="4">
    <source>
        <dbReference type="Google" id="ProtNLM"/>
    </source>
</evidence>
<evidence type="ECO:0000256" key="1">
    <source>
        <dbReference type="SAM" id="MobiDB-lite"/>
    </source>
</evidence>
<name>A0ABQ2GFW9_9DEIO</name>
<feature type="compositionally biased region" description="Polar residues" evidence="1">
    <location>
        <begin position="11"/>
        <end position="26"/>
    </location>
</feature>
<organism evidence="2 3">
    <name type="scientific">Deinococcus aerolatus</name>
    <dbReference type="NCBI Taxonomy" id="522487"/>
    <lineage>
        <taxon>Bacteria</taxon>
        <taxon>Thermotogati</taxon>
        <taxon>Deinococcota</taxon>
        <taxon>Deinococci</taxon>
        <taxon>Deinococcales</taxon>
        <taxon>Deinococcaceae</taxon>
        <taxon>Deinococcus</taxon>
    </lineage>
</organism>
<feature type="region of interest" description="Disordered" evidence="1">
    <location>
        <begin position="1"/>
        <end position="26"/>
    </location>
</feature>
<sequence>MTGGALPACSEANTMNENTRTEQKTLISPESDLVPYPEAARITCVSERTLKRMVEADELREYEFRGSKRLSRAELLTPGPRRLSDRKHA</sequence>
<comment type="caution">
    <text evidence="2">The sequence shown here is derived from an EMBL/GenBank/DDBJ whole genome shotgun (WGS) entry which is preliminary data.</text>
</comment>
<proteinExistence type="predicted"/>
<evidence type="ECO:0000313" key="3">
    <source>
        <dbReference type="Proteomes" id="UP000639973"/>
    </source>
</evidence>
<protein>
    <recommendedName>
        <fullName evidence="4">Helix-turn-helix domain-containing protein</fullName>
    </recommendedName>
</protein>
<keyword evidence="3" id="KW-1185">Reference proteome</keyword>
<gene>
    <name evidence="2" type="ORF">GCM10010840_35650</name>
</gene>
<accession>A0ABQ2GFW9</accession>
<evidence type="ECO:0000313" key="2">
    <source>
        <dbReference type="EMBL" id="GGL94498.1"/>
    </source>
</evidence>
<dbReference type="Proteomes" id="UP000639973">
    <property type="component" value="Unassembled WGS sequence"/>
</dbReference>
<dbReference type="EMBL" id="BMOL01000033">
    <property type="protein sequence ID" value="GGL94498.1"/>
    <property type="molecule type" value="Genomic_DNA"/>
</dbReference>
<reference evidence="3" key="1">
    <citation type="journal article" date="2019" name="Int. J. Syst. Evol. Microbiol.">
        <title>The Global Catalogue of Microorganisms (GCM) 10K type strain sequencing project: providing services to taxonomists for standard genome sequencing and annotation.</title>
        <authorList>
            <consortium name="The Broad Institute Genomics Platform"/>
            <consortium name="The Broad Institute Genome Sequencing Center for Infectious Disease"/>
            <person name="Wu L."/>
            <person name="Ma J."/>
        </authorList>
    </citation>
    <scope>NUCLEOTIDE SEQUENCE [LARGE SCALE GENOMIC DNA]</scope>
    <source>
        <strain evidence="3">JCM 15442</strain>
    </source>
</reference>